<dbReference type="SUPFAM" id="SSF56784">
    <property type="entry name" value="HAD-like"/>
    <property type="match status" value="1"/>
</dbReference>
<protein>
    <submittedName>
        <fullName evidence="3">Acid phosphatase</fullName>
    </submittedName>
</protein>
<dbReference type="Proteomes" id="UP000473325">
    <property type="component" value="Unassembled WGS sequence"/>
</dbReference>
<evidence type="ECO:0000256" key="2">
    <source>
        <dbReference type="SAM" id="SignalP"/>
    </source>
</evidence>
<feature type="signal peptide" evidence="2">
    <location>
        <begin position="1"/>
        <end position="27"/>
    </location>
</feature>
<dbReference type="RefSeq" id="WP_160876198.1">
    <property type="nucleotide sequence ID" value="NZ_WUEK01000003.1"/>
</dbReference>
<name>A0A6L7EP66_9ACTN</name>
<dbReference type="Pfam" id="PF03767">
    <property type="entry name" value="Acid_phosphat_B"/>
    <property type="match status" value="1"/>
</dbReference>
<dbReference type="InterPro" id="IPR023214">
    <property type="entry name" value="HAD_sf"/>
</dbReference>
<proteinExistence type="predicted"/>
<dbReference type="InterPro" id="IPR005519">
    <property type="entry name" value="Acid_phosphat_B-like"/>
</dbReference>
<comment type="caution">
    <text evidence="3">The sequence shown here is derived from an EMBL/GenBank/DDBJ whole genome shotgun (WGS) entry which is preliminary data.</text>
</comment>
<evidence type="ECO:0000313" key="4">
    <source>
        <dbReference type="Proteomes" id="UP000473325"/>
    </source>
</evidence>
<keyword evidence="4" id="KW-1185">Reference proteome</keyword>
<reference evidence="3 4" key="1">
    <citation type="submission" date="2019-12" db="EMBL/GenBank/DDBJ databases">
        <authorList>
            <person name="Kun Z."/>
        </authorList>
    </citation>
    <scope>NUCLEOTIDE SEQUENCE [LARGE SCALE GENOMIC DNA]</scope>
    <source>
        <strain evidence="3 4">YIM 123512</strain>
    </source>
</reference>
<keyword evidence="1 2" id="KW-0732">Signal</keyword>
<organism evidence="3 4">
    <name type="scientific">Nocardioides flavescens</name>
    <dbReference type="NCBI Taxonomy" id="2691959"/>
    <lineage>
        <taxon>Bacteria</taxon>
        <taxon>Bacillati</taxon>
        <taxon>Actinomycetota</taxon>
        <taxon>Actinomycetes</taxon>
        <taxon>Propionibacteriales</taxon>
        <taxon>Nocardioidaceae</taxon>
        <taxon>Nocardioides</taxon>
    </lineage>
</organism>
<feature type="chain" id="PRO_5027060509" evidence="2">
    <location>
        <begin position="28"/>
        <end position="216"/>
    </location>
</feature>
<dbReference type="EMBL" id="WUEK01000003">
    <property type="protein sequence ID" value="MXG89103.1"/>
    <property type="molecule type" value="Genomic_DNA"/>
</dbReference>
<evidence type="ECO:0000313" key="3">
    <source>
        <dbReference type="EMBL" id="MXG89103.1"/>
    </source>
</evidence>
<dbReference type="InterPro" id="IPR036412">
    <property type="entry name" value="HAD-like_sf"/>
</dbReference>
<evidence type="ECO:0000256" key="1">
    <source>
        <dbReference type="ARBA" id="ARBA00022729"/>
    </source>
</evidence>
<gene>
    <name evidence="3" type="ORF">GRQ65_06015</name>
</gene>
<dbReference type="Gene3D" id="3.40.50.1000">
    <property type="entry name" value="HAD superfamily/HAD-like"/>
    <property type="match status" value="1"/>
</dbReference>
<sequence>MRRLAATLAASVVPCLVAVPLAVPASAAPASSPLPVVVAAPAGPAAGVTVGAADRRRDVPSREQWLADVKTAMTGARAYVRERAAAATPDERLAVNFDIDNTVIATYYDGGGAIPQMTKFVKLLQRKDVAVLFNTGRSADQRASTRAQLKRNGFPVDGLCLRGQGKTLVFGKQRCRDLFISRGYTLIANVGNNDTDFAGDGYERAYRLPNYDGVLG</sequence>
<dbReference type="AlphaFoldDB" id="A0A6L7EP66"/>
<accession>A0A6L7EP66</accession>
<dbReference type="PANTHER" id="PTHR31284">
    <property type="entry name" value="ACID PHOSPHATASE-LIKE PROTEIN"/>
    <property type="match status" value="1"/>
</dbReference>